<dbReference type="InterPro" id="IPR018966">
    <property type="entry name" value="VTC_domain"/>
</dbReference>
<evidence type="ECO:0000313" key="2">
    <source>
        <dbReference type="EMBL" id="PWJ78929.1"/>
    </source>
</evidence>
<dbReference type="Gene3D" id="3.20.100.30">
    <property type="entry name" value="VTC, catalytic tunnel domain"/>
    <property type="match status" value="1"/>
</dbReference>
<proteinExistence type="predicted"/>
<gene>
    <name evidence="2" type="ORF">C7383_101305</name>
</gene>
<evidence type="ECO:0000313" key="3">
    <source>
        <dbReference type="Proteomes" id="UP000245412"/>
    </source>
</evidence>
<dbReference type="CDD" id="cd07750">
    <property type="entry name" value="PolyPPase_VTC_like"/>
    <property type="match status" value="1"/>
</dbReference>
<dbReference type="Proteomes" id="UP000245412">
    <property type="component" value="Unassembled WGS sequence"/>
</dbReference>
<dbReference type="AlphaFoldDB" id="A0AB73TA58"/>
<dbReference type="EMBL" id="QGGY01000001">
    <property type="protein sequence ID" value="PWJ78929.1"/>
    <property type="molecule type" value="Genomic_DNA"/>
</dbReference>
<dbReference type="GO" id="GO:0006799">
    <property type="term" value="P:polyphosphate biosynthetic process"/>
    <property type="evidence" value="ECO:0007669"/>
    <property type="project" value="UniProtKB-ARBA"/>
</dbReference>
<dbReference type="Pfam" id="PF09359">
    <property type="entry name" value="VTC"/>
    <property type="match status" value="1"/>
</dbReference>
<accession>A0AB73TA58</accession>
<dbReference type="InterPro" id="IPR042267">
    <property type="entry name" value="VTC_sf"/>
</dbReference>
<organism evidence="2 3">
    <name type="scientific">Murimonas intestini</name>
    <dbReference type="NCBI Taxonomy" id="1337051"/>
    <lineage>
        <taxon>Bacteria</taxon>
        <taxon>Bacillati</taxon>
        <taxon>Bacillota</taxon>
        <taxon>Clostridia</taxon>
        <taxon>Lachnospirales</taxon>
        <taxon>Lachnospiraceae</taxon>
        <taxon>Murimonas</taxon>
    </lineage>
</organism>
<sequence>MDIQKVLRQEKKYLLAAEQGARLAAKLEKVIQEDPHNGENGYMVRSLYFDTLNNKDYEEKMAGTEVRRKVRLRVYDPEDDFALIEIKQKQGGNQLKRSMKISREHAQKLSEGDYSPLTQYKDPFAGEVYGILNMSAYIPRTIIEYRRKAFIMPENSIRITFDSQINATESNRDLFSQNLLFYPVQNPWKVILEVKYNGFLLSYVKNILQATDKSEIAVSKYCMGRAVSYRNLQMV</sequence>
<evidence type="ECO:0000259" key="1">
    <source>
        <dbReference type="Pfam" id="PF09359"/>
    </source>
</evidence>
<name>A0AB73TA58_9FIRM</name>
<feature type="domain" description="VTC" evidence="1">
    <location>
        <begin position="8"/>
        <end position="228"/>
    </location>
</feature>
<dbReference type="RefSeq" id="WP_257497402.1">
    <property type="nucleotide sequence ID" value="NZ_JANKBI010000001.1"/>
</dbReference>
<protein>
    <submittedName>
        <fullName evidence="2">VTC domain-containing protein</fullName>
    </submittedName>
</protein>
<comment type="caution">
    <text evidence="2">The sequence shown here is derived from an EMBL/GenBank/DDBJ whole genome shotgun (WGS) entry which is preliminary data.</text>
</comment>
<keyword evidence="3" id="KW-1185">Reference proteome</keyword>
<reference evidence="2 3" key="1">
    <citation type="submission" date="2018-05" db="EMBL/GenBank/DDBJ databases">
        <authorList>
            <person name="Goeker M."/>
            <person name="Huntemann M."/>
            <person name="Clum A."/>
            <person name="Pillay M."/>
            <person name="Palaniappan K."/>
            <person name="Varghese N."/>
            <person name="Mikhailova N."/>
            <person name="Stamatis D."/>
            <person name="Reddy T."/>
            <person name="Daum C."/>
            <person name="Shapiro N."/>
            <person name="Ivanova N."/>
            <person name="Kyrpides N."/>
            <person name="Woyke T."/>
        </authorList>
    </citation>
    <scope>NUCLEOTIDE SEQUENCE [LARGE SCALE GENOMIC DNA]</scope>
    <source>
        <strain evidence="2 3">DSM 26524</strain>
    </source>
</reference>